<evidence type="ECO:0000259" key="2">
    <source>
        <dbReference type="Pfam" id="PF01609"/>
    </source>
</evidence>
<dbReference type="Pfam" id="PF01609">
    <property type="entry name" value="DDE_Tnp_1"/>
    <property type="match status" value="1"/>
</dbReference>
<dbReference type="GO" id="GO:0003677">
    <property type="term" value="F:DNA binding"/>
    <property type="evidence" value="ECO:0007669"/>
    <property type="project" value="InterPro"/>
</dbReference>
<reference evidence="4" key="1">
    <citation type="submission" date="2022-10" db="EMBL/GenBank/DDBJ databases">
        <title>The complete genomes of actinobacterial strains from the NBC collection.</title>
        <authorList>
            <person name="Joergensen T.S."/>
            <person name="Alvarez Arevalo M."/>
            <person name="Sterndorff E.B."/>
            <person name="Faurdal D."/>
            <person name="Vuksanovic O."/>
            <person name="Mourched A.-S."/>
            <person name="Charusanti P."/>
            <person name="Shaw S."/>
            <person name="Blin K."/>
            <person name="Weber T."/>
        </authorList>
    </citation>
    <scope>NUCLEOTIDE SEQUENCE</scope>
    <source>
        <strain evidence="4">NBC_00060</strain>
    </source>
</reference>
<evidence type="ECO:0000259" key="3">
    <source>
        <dbReference type="Pfam" id="PF13340"/>
    </source>
</evidence>
<dbReference type="Pfam" id="PF13340">
    <property type="entry name" value="DUF4096"/>
    <property type="match status" value="1"/>
</dbReference>
<feature type="domain" description="Transposase IS4-like" evidence="2">
    <location>
        <begin position="106"/>
        <end position="262"/>
    </location>
</feature>
<dbReference type="GO" id="GO:0004803">
    <property type="term" value="F:transposase activity"/>
    <property type="evidence" value="ECO:0007669"/>
    <property type="project" value="InterPro"/>
</dbReference>
<organism evidence="4">
    <name type="scientific">Streptomyces sp. NBC_00060</name>
    <dbReference type="NCBI Taxonomy" id="2975636"/>
    <lineage>
        <taxon>Bacteria</taxon>
        <taxon>Bacillati</taxon>
        <taxon>Actinomycetota</taxon>
        <taxon>Actinomycetes</taxon>
        <taxon>Kitasatosporales</taxon>
        <taxon>Streptomycetaceae</taxon>
        <taxon>Streptomyces</taxon>
    </lineage>
</organism>
<protein>
    <submittedName>
        <fullName evidence="4">IS5 family transposase</fullName>
    </submittedName>
</protein>
<dbReference type="InterPro" id="IPR002559">
    <property type="entry name" value="Transposase_11"/>
</dbReference>
<accession>A0AAU2HE84</accession>
<proteinExistence type="predicted"/>
<evidence type="ECO:0000256" key="1">
    <source>
        <dbReference type="SAM" id="MobiDB-lite"/>
    </source>
</evidence>
<gene>
    <name evidence="4" type="ORF">OHV25_39635</name>
</gene>
<sequence>MVNRRSRPWVVSDELWSLVEPLLPVPGPKQVEGRPRVPDRQALCGILFVLHTGIQWEYLPQELGFGSGMTCWRRLAAWNEAGVWDRLHAVLLRELRSKNQLDWSRAVIDSSHVRAARRGPQSGPSPVDRARPGSKHHLIVDGQGIPLAVSLTGGNRNDVTQLLPLLDKIPSVAGTVGRPRHRPDMLFADRGYDHDKYRRLLWARGIRPVIARRGEPHGSGLGVFRWVVERTISWLHGYRRLRIRWERRDDIHEAFLSLAACLITHRHVQRLC</sequence>
<dbReference type="AlphaFoldDB" id="A0AAU2HE84"/>
<name>A0AAU2HE84_9ACTN</name>
<dbReference type="PANTHER" id="PTHR30007:SF1">
    <property type="entry name" value="BLR1914 PROTEIN"/>
    <property type="match status" value="1"/>
</dbReference>
<dbReference type="NCBIfam" id="NF033580">
    <property type="entry name" value="transpos_IS5_3"/>
    <property type="match status" value="1"/>
</dbReference>
<dbReference type="PANTHER" id="PTHR30007">
    <property type="entry name" value="PHP DOMAIN PROTEIN"/>
    <property type="match status" value="1"/>
</dbReference>
<feature type="region of interest" description="Disordered" evidence="1">
    <location>
        <begin position="114"/>
        <end position="134"/>
    </location>
</feature>
<evidence type="ECO:0000313" key="4">
    <source>
        <dbReference type="EMBL" id="WTU45242.1"/>
    </source>
</evidence>
<dbReference type="GO" id="GO:0006313">
    <property type="term" value="P:DNA transposition"/>
    <property type="evidence" value="ECO:0007669"/>
    <property type="project" value="InterPro"/>
</dbReference>
<dbReference type="InterPro" id="IPR025161">
    <property type="entry name" value="IS402-like_dom"/>
</dbReference>
<feature type="domain" description="Insertion element IS402-like" evidence="3">
    <location>
        <begin position="11"/>
        <end position="88"/>
    </location>
</feature>
<dbReference type="EMBL" id="CP108253">
    <property type="protein sequence ID" value="WTU45242.1"/>
    <property type="molecule type" value="Genomic_DNA"/>
</dbReference>